<protein>
    <submittedName>
        <fullName evidence="1">Uncharacterized protein</fullName>
    </submittedName>
</protein>
<organism evidence="1">
    <name type="scientific">marine sediment metagenome</name>
    <dbReference type="NCBI Taxonomy" id="412755"/>
    <lineage>
        <taxon>unclassified sequences</taxon>
        <taxon>metagenomes</taxon>
        <taxon>ecological metagenomes</taxon>
    </lineage>
</organism>
<sequence length="78" mass="8782">MIIDIDEIEDLPCKLNTVQDRSFVNQTIDTDHTIYWHCSFDDCELLLGAYIECSISSKDPSLLCGPSIIVKGSVFLSR</sequence>
<evidence type="ECO:0000313" key="1">
    <source>
        <dbReference type="EMBL" id="KKL74821.1"/>
    </source>
</evidence>
<proteinExistence type="predicted"/>
<name>A0A0F9F8M3_9ZZZZ</name>
<gene>
    <name evidence="1" type="ORF">LCGC14_2061060</name>
</gene>
<reference evidence="1" key="1">
    <citation type="journal article" date="2015" name="Nature">
        <title>Complex archaea that bridge the gap between prokaryotes and eukaryotes.</title>
        <authorList>
            <person name="Spang A."/>
            <person name="Saw J.H."/>
            <person name="Jorgensen S.L."/>
            <person name="Zaremba-Niedzwiedzka K."/>
            <person name="Martijn J."/>
            <person name="Lind A.E."/>
            <person name="van Eijk R."/>
            <person name="Schleper C."/>
            <person name="Guy L."/>
            <person name="Ettema T.J."/>
        </authorList>
    </citation>
    <scope>NUCLEOTIDE SEQUENCE</scope>
</reference>
<accession>A0A0F9F8M3</accession>
<comment type="caution">
    <text evidence="1">The sequence shown here is derived from an EMBL/GenBank/DDBJ whole genome shotgun (WGS) entry which is preliminary data.</text>
</comment>
<dbReference type="AlphaFoldDB" id="A0A0F9F8M3"/>
<dbReference type="EMBL" id="LAZR01024533">
    <property type="protein sequence ID" value="KKL74821.1"/>
    <property type="molecule type" value="Genomic_DNA"/>
</dbReference>